<dbReference type="GeneID" id="134284957"/>
<sequence>MMEKLIDEARPIPPFRCEEIGKNQLAKEWKSWKSALEIYFEAYDITDQKKMRAKLLHFGGKQLQQVYESLPDVDKLPLISTKPNWYDVAVSKLDDFFEPGRQYILERCRLRKIRQEKNERFAHFVLRIRQQLADCGLEKYTVDVRKVLTEIFVLDVIVEGCASEELRRRILQKDVSLAEVEGMGAMLEGVEQQVSDLTSLNTKELVSDKVFRVEARKDLNRIPGPNRKFQGNREITCFNCGTRGHISSSKECKARNQTCRRCKKAGHFEAVCRTRFTSRSTTSGAKRVRLVEKSEQQLNSGPSSDTPAQLDSHQKPYYCFHFGNESNVLECIVGGVMLDLLVDSGSDVNLIHSAAWERLKQHGVIVEDMRKGCQEIIKGYGSKVPLNVLAQTNRRNTSNTFRFKS</sequence>
<proteinExistence type="predicted"/>
<organism evidence="2 3">
    <name type="scientific">Aedes albopictus</name>
    <name type="common">Asian tiger mosquito</name>
    <name type="synonym">Stegomyia albopicta</name>
    <dbReference type="NCBI Taxonomy" id="7160"/>
    <lineage>
        <taxon>Eukaryota</taxon>
        <taxon>Metazoa</taxon>
        <taxon>Ecdysozoa</taxon>
        <taxon>Arthropoda</taxon>
        <taxon>Hexapoda</taxon>
        <taxon>Insecta</taxon>
        <taxon>Pterygota</taxon>
        <taxon>Neoptera</taxon>
        <taxon>Endopterygota</taxon>
        <taxon>Diptera</taxon>
        <taxon>Nematocera</taxon>
        <taxon>Culicoidea</taxon>
        <taxon>Culicidae</taxon>
        <taxon>Culicinae</taxon>
        <taxon>Aedini</taxon>
        <taxon>Aedes</taxon>
        <taxon>Stegomyia</taxon>
    </lineage>
</organism>
<dbReference type="InterPro" id="IPR036875">
    <property type="entry name" value="Znf_CCHC_sf"/>
</dbReference>
<dbReference type="EnsemblMetazoa" id="AALFPA23_024784.R36933">
    <property type="protein sequence ID" value="AALFPA23_024784.P36933"/>
    <property type="gene ID" value="AALFPA23_024784"/>
</dbReference>
<dbReference type="RefSeq" id="XP_062700582.1">
    <property type="nucleotide sequence ID" value="XM_062844598.1"/>
</dbReference>
<dbReference type="InterPro" id="IPR001878">
    <property type="entry name" value="Znf_CCHC"/>
</dbReference>
<dbReference type="SMART" id="SM00343">
    <property type="entry name" value="ZnF_C2HC"/>
    <property type="match status" value="2"/>
</dbReference>
<dbReference type="SUPFAM" id="SSF57756">
    <property type="entry name" value="Retrovirus zinc finger-like domains"/>
    <property type="match status" value="1"/>
</dbReference>
<keyword evidence="3" id="KW-1185">Reference proteome</keyword>
<dbReference type="Proteomes" id="UP000069940">
    <property type="component" value="Unassembled WGS sequence"/>
</dbReference>
<evidence type="ECO:0000313" key="2">
    <source>
        <dbReference type="EnsemblMetazoa" id="AALFPA23_024784.P36933"/>
    </source>
</evidence>
<name>A0ABM2A5Y4_AEDAL</name>
<evidence type="ECO:0000259" key="1">
    <source>
        <dbReference type="SMART" id="SM00343"/>
    </source>
</evidence>
<feature type="domain" description="CCHC-type" evidence="1">
    <location>
        <begin position="258"/>
        <end position="274"/>
    </location>
</feature>
<evidence type="ECO:0000313" key="3">
    <source>
        <dbReference type="Proteomes" id="UP000069940"/>
    </source>
</evidence>
<dbReference type="PANTHER" id="PTHR33198">
    <property type="entry name" value="ANK_REP_REGION DOMAIN-CONTAINING PROTEIN-RELATED"/>
    <property type="match status" value="1"/>
</dbReference>
<dbReference type="InterPro" id="IPR001969">
    <property type="entry name" value="Aspartic_peptidase_AS"/>
</dbReference>
<protein>
    <recommendedName>
        <fullName evidence="1">CCHC-type domain-containing protein</fullName>
    </recommendedName>
</protein>
<dbReference type="Pfam" id="PF00098">
    <property type="entry name" value="zf-CCHC"/>
    <property type="match status" value="1"/>
</dbReference>
<dbReference type="Gene3D" id="4.10.60.10">
    <property type="entry name" value="Zinc finger, CCHC-type"/>
    <property type="match status" value="1"/>
</dbReference>
<feature type="domain" description="CCHC-type" evidence="1">
    <location>
        <begin position="236"/>
        <end position="254"/>
    </location>
</feature>
<reference evidence="3" key="1">
    <citation type="journal article" date="2015" name="Proc. Natl. Acad. Sci. U.S.A.">
        <title>Genome sequence of the Asian Tiger mosquito, Aedes albopictus, reveals insights into its biology, genetics, and evolution.</title>
        <authorList>
            <person name="Chen X.G."/>
            <person name="Jiang X."/>
            <person name="Gu J."/>
            <person name="Xu M."/>
            <person name="Wu Y."/>
            <person name="Deng Y."/>
            <person name="Zhang C."/>
            <person name="Bonizzoni M."/>
            <person name="Dermauw W."/>
            <person name="Vontas J."/>
            <person name="Armbruster P."/>
            <person name="Huang X."/>
            <person name="Yang Y."/>
            <person name="Zhang H."/>
            <person name="He W."/>
            <person name="Peng H."/>
            <person name="Liu Y."/>
            <person name="Wu K."/>
            <person name="Chen J."/>
            <person name="Lirakis M."/>
            <person name="Topalis P."/>
            <person name="Van Leeuwen T."/>
            <person name="Hall A.B."/>
            <person name="Jiang X."/>
            <person name="Thorpe C."/>
            <person name="Mueller R.L."/>
            <person name="Sun C."/>
            <person name="Waterhouse R.M."/>
            <person name="Yan G."/>
            <person name="Tu Z.J."/>
            <person name="Fang X."/>
            <person name="James A.A."/>
        </authorList>
    </citation>
    <scope>NUCLEOTIDE SEQUENCE [LARGE SCALE GENOMIC DNA]</scope>
    <source>
        <strain evidence="3">Foshan</strain>
    </source>
</reference>
<dbReference type="PROSITE" id="PS00141">
    <property type="entry name" value="ASP_PROTEASE"/>
    <property type="match status" value="1"/>
</dbReference>
<dbReference type="PANTHER" id="PTHR33198:SF20">
    <property type="entry name" value="RETROTRANSPOSON GAG DOMAIN-CONTAINING PROTEIN"/>
    <property type="match status" value="1"/>
</dbReference>
<reference evidence="2" key="2">
    <citation type="submission" date="2025-05" db="UniProtKB">
        <authorList>
            <consortium name="EnsemblMetazoa"/>
        </authorList>
    </citation>
    <scope>IDENTIFICATION</scope>
    <source>
        <strain evidence="2">Foshan</strain>
    </source>
</reference>
<accession>A0ABM2A5Y4</accession>